<organism evidence="1 2">
    <name type="scientific">Roseateles amylovorans</name>
    <dbReference type="NCBI Taxonomy" id="2978473"/>
    <lineage>
        <taxon>Bacteria</taxon>
        <taxon>Pseudomonadati</taxon>
        <taxon>Pseudomonadota</taxon>
        <taxon>Betaproteobacteria</taxon>
        <taxon>Burkholderiales</taxon>
        <taxon>Sphaerotilaceae</taxon>
        <taxon>Roseateles</taxon>
    </lineage>
</organism>
<evidence type="ECO:0000313" key="1">
    <source>
        <dbReference type="EMBL" id="UXH79881.1"/>
    </source>
</evidence>
<dbReference type="RefSeq" id="WP_261759699.1">
    <property type="nucleotide sequence ID" value="NZ_CP104562.2"/>
</dbReference>
<dbReference type="Gene3D" id="3.10.450.620">
    <property type="entry name" value="JHP933, nucleotidyltransferase-like core domain"/>
    <property type="match status" value="1"/>
</dbReference>
<dbReference type="InterPro" id="IPR014942">
    <property type="entry name" value="AbiEii"/>
</dbReference>
<keyword evidence="2" id="KW-1185">Reference proteome</keyword>
<protein>
    <submittedName>
        <fullName evidence="1">Nucleotidyl transferase AbiEii/AbiGii toxin family protein</fullName>
    </submittedName>
</protein>
<sequence>MRRLAKERAELIEALVAEADLGRVTAGLLEKDEHLTDALRAVFALEFDCVQLVFCGGTSLSKAHRLIERMSEDADIKVVLTPAGRQLSRTQLRRYLGHHMRPRVVRALSDIGLVEETDKAVTFNEHRYLHSQWMYERNHQVATGLRPNLQLELVLSAPALPVETASIHALADRFAGQVDASFEVAAMSVAETQSEKVLSFLRRFAQHRSGQMQRPWDTALVRHIYDVHCIFVRSPELVAVSASAFNALMQREVADFGQQQPDFAARPLQVLTRALVQVADDKQTRAEYAHNLLPLVYGDYRPHFEAAFASFDRVARSLLSAAG</sequence>
<dbReference type="Proteomes" id="UP001064933">
    <property type="component" value="Chromosome"/>
</dbReference>
<evidence type="ECO:0000313" key="2">
    <source>
        <dbReference type="Proteomes" id="UP001064933"/>
    </source>
</evidence>
<dbReference type="Pfam" id="PF08843">
    <property type="entry name" value="AbiEii"/>
    <property type="match status" value="1"/>
</dbReference>
<accession>A0ABY6B7F4</accession>
<keyword evidence="1" id="KW-0808">Transferase</keyword>
<dbReference type="GO" id="GO:0016740">
    <property type="term" value="F:transferase activity"/>
    <property type="evidence" value="ECO:0007669"/>
    <property type="project" value="UniProtKB-KW"/>
</dbReference>
<name>A0ABY6B7F4_9BURK</name>
<reference evidence="1" key="1">
    <citation type="submission" date="2022-10" db="EMBL/GenBank/DDBJ databases">
        <title>Characterization and whole genome sequencing of a new Roseateles species, isolated from fresh water.</title>
        <authorList>
            <person name="Guliayeva D.Y."/>
            <person name="Akhremchuk A.E."/>
            <person name="Sikolenko M.A."/>
            <person name="Valentovich L.N."/>
            <person name="Sidarenka A.V."/>
        </authorList>
    </citation>
    <scope>NUCLEOTIDE SEQUENCE</scope>
    <source>
        <strain evidence="1">BIM B-1768</strain>
    </source>
</reference>
<proteinExistence type="predicted"/>
<gene>
    <name evidence="1" type="ORF">N4261_08370</name>
</gene>
<dbReference type="EMBL" id="CP104562">
    <property type="protein sequence ID" value="UXH79881.1"/>
    <property type="molecule type" value="Genomic_DNA"/>
</dbReference>